<feature type="non-terminal residue" evidence="1">
    <location>
        <position position="1"/>
    </location>
</feature>
<sequence length="33" mass="3665">VAILDSNKSVDNDKIKTFAILMGVIERVLVSYL</sequence>
<reference evidence="1" key="1">
    <citation type="submission" date="2018-05" db="EMBL/GenBank/DDBJ databases">
        <authorList>
            <person name="Lanie J.A."/>
            <person name="Ng W.-L."/>
            <person name="Kazmierczak K.M."/>
            <person name="Andrzejewski T.M."/>
            <person name="Davidsen T.M."/>
            <person name="Wayne K.J."/>
            <person name="Tettelin H."/>
            <person name="Glass J.I."/>
            <person name="Rusch D."/>
            <person name="Podicherti R."/>
            <person name="Tsui H.-C.T."/>
            <person name="Winkler M.E."/>
        </authorList>
    </citation>
    <scope>NUCLEOTIDE SEQUENCE</scope>
</reference>
<feature type="non-terminal residue" evidence="1">
    <location>
        <position position="33"/>
    </location>
</feature>
<accession>A0A382I482</accession>
<evidence type="ECO:0000313" key="1">
    <source>
        <dbReference type="EMBL" id="SVB93521.1"/>
    </source>
</evidence>
<dbReference type="AlphaFoldDB" id="A0A382I482"/>
<dbReference type="EMBL" id="UINC01064652">
    <property type="protein sequence ID" value="SVB93521.1"/>
    <property type="molecule type" value="Genomic_DNA"/>
</dbReference>
<organism evidence="1">
    <name type="scientific">marine metagenome</name>
    <dbReference type="NCBI Taxonomy" id="408172"/>
    <lineage>
        <taxon>unclassified sequences</taxon>
        <taxon>metagenomes</taxon>
        <taxon>ecological metagenomes</taxon>
    </lineage>
</organism>
<gene>
    <name evidence="1" type="ORF">METZ01_LOCUS246375</name>
</gene>
<name>A0A382I482_9ZZZZ</name>
<protein>
    <submittedName>
        <fullName evidence="1">Uncharacterized protein</fullName>
    </submittedName>
</protein>
<proteinExistence type="predicted"/>